<organism evidence="2 3">
    <name type="scientific">Kineococcus rhizosphaerae</name>
    <dbReference type="NCBI Taxonomy" id="559628"/>
    <lineage>
        <taxon>Bacteria</taxon>
        <taxon>Bacillati</taxon>
        <taxon>Actinomycetota</taxon>
        <taxon>Actinomycetes</taxon>
        <taxon>Kineosporiales</taxon>
        <taxon>Kineosporiaceae</taxon>
        <taxon>Kineococcus</taxon>
    </lineage>
</organism>
<protein>
    <submittedName>
        <fullName evidence="2">Uncharacterized protein</fullName>
    </submittedName>
</protein>
<evidence type="ECO:0000313" key="2">
    <source>
        <dbReference type="EMBL" id="PRY18443.1"/>
    </source>
</evidence>
<evidence type="ECO:0000256" key="1">
    <source>
        <dbReference type="SAM" id="Phobius"/>
    </source>
</evidence>
<dbReference type="Proteomes" id="UP000238083">
    <property type="component" value="Unassembled WGS sequence"/>
</dbReference>
<comment type="caution">
    <text evidence="2">The sequence shown here is derived from an EMBL/GenBank/DDBJ whole genome shotgun (WGS) entry which is preliminary data.</text>
</comment>
<name>A0A2T0RBB2_9ACTN</name>
<accession>A0A2T0RBB2</accession>
<keyword evidence="1" id="KW-1133">Transmembrane helix</keyword>
<reference evidence="2 3" key="1">
    <citation type="submission" date="2018-03" db="EMBL/GenBank/DDBJ databases">
        <title>Genomic Encyclopedia of Archaeal and Bacterial Type Strains, Phase II (KMG-II): from individual species to whole genera.</title>
        <authorList>
            <person name="Goeker M."/>
        </authorList>
    </citation>
    <scope>NUCLEOTIDE SEQUENCE [LARGE SCALE GENOMIC DNA]</scope>
    <source>
        <strain evidence="2 3">DSM 19711</strain>
    </source>
</reference>
<evidence type="ECO:0000313" key="3">
    <source>
        <dbReference type="Proteomes" id="UP000238083"/>
    </source>
</evidence>
<dbReference type="EMBL" id="PVZF01000001">
    <property type="protein sequence ID" value="PRY18443.1"/>
    <property type="molecule type" value="Genomic_DNA"/>
</dbReference>
<feature type="transmembrane region" description="Helical" evidence="1">
    <location>
        <begin position="20"/>
        <end position="42"/>
    </location>
</feature>
<keyword evidence="1" id="KW-0812">Transmembrane</keyword>
<dbReference type="AlphaFoldDB" id="A0A2T0RBB2"/>
<keyword evidence="1" id="KW-0472">Membrane</keyword>
<proteinExistence type="predicted"/>
<keyword evidence="3" id="KW-1185">Reference proteome</keyword>
<gene>
    <name evidence="2" type="ORF">CLV37_101688</name>
</gene>
<sequence>MLVHVVSEAGVTPGTSPRGLVAVGCVLLVLVSGVPAVPVLAADGLSLR</sequence>